<name>W7T8D4_9STRA</name>
<organism evidence="2 3">
    <name type="scientific">Nannochloropsis gaditana</name>
    <dbReference type="NCBI Taxonomy" id="72520"/>
    <lineage>
        <taxon>Eukaryota</taxon>
        <taxon>Sar</taxon>
        <taxon>Stramenopiles</taxon>
        <taxon>Ochrophyta</taxon>
        <taxon>Eustigmatophyceae</taxon>
        <taxon>Eustigmatales</taxon>
        <taxon>Monodopsidaceae</taxon>
        <taxon>Nannochloropsis</taxon>
    </lineage>
</organism>
<proteinExistence type="predicted"/>
<evidence type="ECO:0000313" key="2">
    <source>
        <dbReference type="EMBL" id="EWM23295.1"/>
    </source>
</evidence>
<accession>W7T8D4</accession>
<dbReference type="AlphaFoldDB" id="W7T8D4"/>
<protein>
    <submittedName>
        <fullName evidence="2">Uncharacterized protein</fullName>
    </submittedName>
</protein>
<feature type="region of interest" description="Disordered" evidence="1">
    <location>
        <begin position="66"/>
        <end position="110"/>
    </location>
</feature>
<dbReference type="EMBL" id="AZIL01001692">
    <property type="protein sequence ID" value="EWM23295.1"/>
    <property type="molecule type" value="Genomic_DNA"/>
</dbReference>
<dbReference type="Proteomes" id="UP000019335">
    <property type="component" value="Chromosome 17"/>
</dbReference>
<reference evidence="2 3" key="1">
    <citation type="journal article" date="2014" name="Mol. Plant">
        <title>Chromosome Scale Genome Assembly and Transcriptome Profiling of Nannochloropsis gaditana in Nitrogen Depletion.</title>
        <authorList>
            <person name="Corteggiani Carpinelli E."/>
            <person name="Telatin A."/>
            <person name="Vitulo N."/>
            <person name="Forcato C."/>
            <person name="D'Angelo M."/>
            <person name="Schiavon R."/>
            <person name="Vezzi A."/>
            <person name="Giacometti G.M."/>
            <person name="Morosinotto T."/>
            <person name="Valle G."/>
        </authorList>
    </citation>
    <scope>NUCLEOTIDE SEQUENCE [LARGE SCALE GENOMIC DNA]</scope>
    <source>
        <strain evidence="2 3">B-31</strain>
    </source>
</reference>
<sequence>MVESEKRRGNQEALLCSCSGAREGFSCRVHAFPCKTDHKGQLAFSASDESCETTCIPFKTHAFQEKDTNKDRSGGSISEGGGRAGNGVSFRSYKRGQSRASNNEREREEERQYSIRYTNFDMLFVPHPLCRPYFHPGHHPIALAYLSLHTQHSTRYTFLPSKTKVSHSFP</sequence>
<keyword evidence="3" id="KW-1185">Reference proteome</keyword>
<comment type="caution">
    <text evidence="2">The sequence shown here is derived from an EMBL/GenBank/DDBJ whole genome shotgun (WGS) entry which is preliminary data.</text>
</comment>
<gene>
    <name evidence="2" type="ORF">Naga_100158g3</name>
</gene>
<evidence type="ECO:0000256" key="1">
    <source>
        <dbReference type="SAM" id="MobiDB-lite"/>
    </source>
</evidence>
<evidence type="ECO:0000313" key="3">
    <source>
        <dbReference type="Proteomes" id="UP000019335"/>
    </source>
</evidence>